<dbReference type="Proteomes" id="UP001596103">
    <property type="component" value="Unassembled WGS sequence"/>
</dbReference>
<accession>A0ABW0J3G6</accession>
<comment type="caution">
    <text evidence="1">The sequence shown here is derived from an EMBL/GenBank/DDBJ whole genome shotgun (WGS) entry which is preliminary data.</text>
</comment>
<dbReference type="RefSeq" id="WP_377709043.1">
    <property type="nucleotide sequence ID" value="NZ_JBHSMP010000006.1"/>
</dbReference>
<organism evidence="1 2">
    <name type="scientific">Paraburkholderia denitrificans</name>
    <dbReference type="NCBI Taxonomy" id="694025"/>
    <lineage>
        <taxon>Bacteria</taxon>
        <taxon>Pseudomonadati</taxon>
        <taxon>Pseudomonadota</taxon>
        <taxon>Betaproteobacteria</taxon>
        <taxon>Burkholderiales</taxon>
        <taxon>Burkholderiaceae</taxon>
        <taxon>Paraburkholderia</taxon>
    </lineage>
</organism>
<keyword evidence="2" id="KW-1185">Reference proteome</keyword>
<evidence type="ECO:0008006" key="3">
    <source>
        <dbReference type="Google" id="ProtNLM"/>
    </source>
</evidence>
<protein>
    <recommendedName>
        <fullName evidence="3">Inovirus Gp2 family protein</fullName>
    </recommendedName>
</protein>
<evidence type="ECO:0000313" key="1">
    <source>
        <dbReference type="EMBL" id="MFC5427552.1"/>
    </source>
</evidence>
<gene>
    <name evidence="1" type="ORF">ACFPTO_01815</name>
</gene>
<dbReference type="EMBL" id="JBHSMP010000006">
    <property type="protein sequence ID" value="MFC5427552.1"/>
    <property type="molecule type" value="Genomic_DNA"/>
</dbReference>
<proteinExistence type="predicted"/>
<name>A0ABW0J3G6_9BURK</name>
<evidence type="ECO:0000313" key="2">
    <source>
        <dbReference type="Proteomes" id="UP001596103"/>
    </source>
</evidence>
<reference evidence="2" key="1">
    <citation type="journal article" date="2019" name="Int. J. Syst. Evol. Microbiol.">
        <title>The Global Catalogue of Microorganisms (GCM) 10K type strain sequencing project: providing services to taxonomists for standard genome sequencing and annotation.</title>
        <authorList>
            <consortium name="The Broad Institute Genomics Platform"/>
            <consortium name="The Broad Institute Genome Sequencing Center for Infectious Disease"/>
            <person name="Wu L."/>
            <person name="Ma J."/>
        </authorList>
    </citation>
    <scope>NUCLEOTIDE SEQUENCE [LARGE SCALE GENOMIC DNA]</scope>
    <source>
        <strain evidence="2">CCUG 56042</strain>
    </source>
</reference>
<sequence>MSDGTSKYWLGRDDDSNTQRCKKQRFDRCRIRNLNFEIEMFDRRKSYQILFITMNINKSLRDDVNFETMQKFRRKLFQRIKDATRGILSEIHGLIWRQESGGNGNENHHLHLVVFVSASRRDHVTACEELGEYWVALTRRWGDFDNGNRRTPSYRKKWGVAVGYIHRNDEEKRGALRKLIGLYMAKVSQTPVDRDEDDKLSGRRFFGGQ</sequence>